<dbReference type="AlphaFoldDB" id="A0A8X6G3H8"/>
<name>A0A8X6G3H8_TRICU</name>
<organism evidence="1 2">
    <name type="scientific">Trichonephila clavata</name>
    <name type="common">Joro spider</name>
    <name type="synonym">Nephila clavata</name>
    <dbReference type="NCBI Taxonomy" id="2740835"/>
    <lineage>
        <taxon>Eukaryota</taxon>
        <taxon>Metazoa</taxon>
        <taxon>Ecdysozoa</taxon>
        <taxon>Arthropoda</taxon>
        <taxon>Chelicerata</taxon>
        <taxon>Arachnida</taxon>
        <taxon>Araneae</taxon>
        <taxon>Araneomorphae</taxon>
        <taxon>Entelegynae</taxon>
        <taxon>Araneoidea</taxon>
        <taxon>Nephilidae</taxon>
        <taxon>Trichonephila</taxon>
    </lineage>
</organism>
<accession>A0A8X6G3H8</accession>
<evidence type="ECO:0000313" key="2">
    <source>
        <dbReference type="Proteomes" id="UP000887116"/>
    </source>
</evidence>
<proteinExistence type="predicted"/>
<reference evidence="1" key="1">
    <citation type="submission" date="2020-07" db="EMBL/GenBank/DDBJ databases">
        <title>Multicomponent nature underlies the extraordinary mechanical properties of spider dragline silk.</title>
        <authorList>
            <person name="Kono N."/>
            <person name="Nakamura H."/>
            <person name="Mori M."/>
            <person name="Yoshida Y."/>
            <person name="Ohtoshi R."/>
            <person name="Malay A.D."/>
            <person name="Moran D.A.P."/>
            <person name="Tomita M."/>
            <person name="Numata K."/>
            <person name="Arakawa K."/>
        </authorList>
    </citation>
    <scope>NUCLEOTIDE SEQUENCE</scope>
</reference>
<sequence length="103" mass="11856">MFGSGEKKRIQKFFCNWSQGCLWTFGEALLMWLPWLQLVQLSEESLSGKISVSLRGSRSISRQKSLLSKISLILCQGHKNIQNRLQCLVTVTGRFIKRIELLK</sequence>
<gene>
    <name evidence="1" type="ORF">TNCT_207321</name>
</gene>
<dbReference type="EMBL" id="BMAO01011407">
    <property type="protein sequence ID" value="GFQ73378.1"/>
    <property type="molecule type" value="Genomic_DNA"/>
</dbReference>
<evidence type="ECO:0000313" key="1">
    <source>
        <dbReference type="EMBL" id="GFQ73378.1"/>
    </source>
</evidence>
<dbReference type="Proteomes" id="UP000887116">
    <property type="component" value="Unassembled WGS sequence"/>
</dbReference>
<keyword evidence="2" id="KW-1185">Reference proteome</keyword>
<protein>
    <submittedName>
        <fullName evidence="1">Uncharacterized protein</fullName>
    </submittedName>
</protein>
<comment type="caution">
    <text evidence="1">The sequence shown here is derived from an EMBL/GenBank/DDBJ whole genome shotgun (WGS) entry which is preliminary data.</text>
</comment>